<reference evidence="3" key="1">
    <citation type="submission" date="2017-09" db="EMBL/GenBank/DDBJ databases">
        <title>Depth-based differentiation of microbial function through sediment-hosted aquifers and enrichment of novel symbionts in the deep terrestrial subsurface.</title>
        <authorList>
            <person name="Probst A.J."/>
            <person name="Ladd B."/>
            <person name="Jarett J.K."/>
            <person name="Geller-Mcgrath D.E."/>
            <person name="Sieber C.M.K."/>
            <person name="Emerson J.B."/>
            <person name="Anantharaman K."/>
            <person name="Thomas B.C."/>
            <person name="Malmstrom R."/>
            <person name="Stieglmeier M."/>
            <person name="Klingl A."/>
            <person name="Woyke T."/>
            <person name="Ryan C.M."/>
            <person name="Banfield J.F."/>
        </authorList>
    </citation>
    <scope>NUCLEOTIDE SEQUENCE [LARGE SCALE GENOMIC DNA]</scope>
</reference>
<dbReference type="Proteomes" id="UP000229966">
    <property type="component" value="Unassembled WGS sequence"/>
</dbReference>
<evidence type="ECO:0000313" key="3">
    <source>
        <dbReference type="Proteomes" id="UP000229966"/>
    </source>
</evidence>
<evidence type="ECO:0008006" key="4">
    <source>
        <dbReference type="Google" id="ProtNLM"/>
    </source>
</evidence>
<evidence type="ECO:0000313" key="2">
    <source>
        <dbReference type="EMBL" id="PIV25221.1"/>
    </source>
</evidence>
<proteinExistence type="predicted"/>
<accession>A0A2M7CHW8</accession>
<feature type="transmembrane region" description="Helical" evidence="1">
    <location>
        <begin position="6"/>
        <end position="29"/>
    </location>
</feature>
<comment type="caution">
    <text evidence="2">The sequence shown here is derived from an EMBL/GenBank/DDBJ whole genome shotgun (WGS) entry which is preliminary data.</text>
</comment>
<evidence type="ECO:0000256" key="1">
    <source>
        <dbReference type="SAM" id="Phobius"/>
    </source>
</evidence>
<dbReference type="SUPFAM" id="SSF51445">
    <property type="entry name" value="(Trans)glycosidases"/>
    <property type="match status" value="1"/>
</dbReference>
<keyword evidence="1" id="KW-1133">Transmembrane helix</keyword>
<gene>
    <name evidence="2" type="ORF">COS38_02725</name>
</gene>
<protein>
    <recommendedName>
        <fullName evidence="4">GH10 domain-containing protein</fullName>
    </recommendedName>
</protein>
<keyword evidence="1" id="KW-0812">Transmembrane</keyword>
<name>A0A2M7CHW8_9BACT</name>
<organism evidence="2 3">
    <name type="scientific">Candidatus Berkelbacteria bacterium CG03_land_8_20_14_0_80_40_36</name>
    <dbReference type="NCBI Taxonomy" id="1974509"/>
    <lineage>
        <taxon>Bacteria</taxon>
        <taxon>Candidatus Berkelbacteria</taxon>
    </lineage>
</organism>
<keyword evidence="1" id="KW-0472">Membrane</keyword>
<dbReference type="EMBL" id="PEUM01000078">
    <property type="protein sequence ID" value="PIV25221.1"/>
    <property type="molecule type" value="Genomic_DNA"/>
</dbReference>
<dbReference type="Gene3D" id="3.20.20.80">
    <property type="entry name" value="Glycosidases"/>
    <property type="match status" value="1"/>
</dbReference>
<dbReference type="InterPro" id="IPR017853">
    <property type="entry name" value="GH"/>
</dbReference>
<dbReference type="AlphaFoldDB" id="A0A2M7CHW8"/>
<sequence>MISRRWAIIGIIGAIALAELVFIALIEIGKLDLFGVNKKNKEQVIKNYLGIDGLPSNEVATDLGAKWTRVFLSWKEIDENGWDEFSQKIDQLGGTQLVATILADNPKEIICTQGAGSCPIAEIVRYEEFVRIASRQYAGKIKFWQIEDEVFSPKSTWQGSVEQYQKVLETAYKILKNASKDNQIILGGINLKNLSVNQPTNDLQIIEGNLAKVFANPEFFDIVDTRFFDTIASISARIKWLDKKMRAFNFQKPIWSLGISGPDLSSGAYSEDTQAEEIAKRMLAGFEAGAEKLFYFRYQSLDTGQSDPLSATLGLVETGGKQKKPFKAYKFMSEKISGFSSLKNLNLTGGATGYQLSFNDRKPLFVIWASAPLVVKLPQEILPIVKEYDYLGNPIAIAERNVNISSQPIFIEIE</sequence>